<keyword evidence="2" id="KW-1185">Reference proteome</keyword>
<name>A0ABW0HXM7_9BACL</name>
<accession>A0ABW0HXM7</accession>
<reference evidence="2" key="1">
    <citation type="journal article" date="2019" name="Int. J. Syst. Evol. Microbiol.">
        <title>The Global Catalogue of Microorganisms (GCM) 10K type strain sequencing project: providing services to taxonomists for standard genome sequencing and annotation.</title>
        <authorList>
            <consortium name="The Broad Institute Genomics Platform"/>
            <consortium name="The Broad Institute Genome Sequencing Center for Infectious Disease"/>
            <person name="Wu L."/>
            <person name="Ma J."/>
        </authorList>
    </citation>
    <scope>NUCLEOTIDE SEQUENCE [LARGE SCALE GENOMIC DNA]</scope>
    <source>
        <strain evidence="2">CGMCC 1.18575</strain>
    </source>
</reference>
<evidence type="ECO:0000313" key="2">
    <source>
        <dbReference type="Proteomes" id="UP001596113"/>
    </source>
</evidence>
<evidence type="ECO:0008006" key="3">
    <source>
        <dbReference type="Google" id="ProtNLM"/>
    </source>
</evidence>
<evidence type="ECO:0000313" key="1">
    <source>
        <dbReference type="EMBL" id="MFC5405035.1"/>
    </source>
</evidence>
<proteinExistence type="predicted"/>
<organism evidence="1 2">
    <name type="scientific">Cohnella soli</name>
    <dbReference type="NCBI Taxonomy" id="425005"/>
    <lineage>
        <taxon>Bacteria</taxon>
        <taxon>Bacillati</taxon>
        <taxon>Bacillota</taxon>
        <taxon>Bacilli</taxon>
        <taxon>Bacillales</taxon>
        <taxon>Paenibacillaceae</taxon>
        <taxon>Cohnella</taxon>
    </lineage>
</organism>
<gene>
    <name evidence="1" type="ORF">ACFPOF_20015</name>
</gene>
<dbReference type="Proteomes" id="UP001596113">
    <property type="component" value="Unassembled WGS sequence"/>
</dbReference>
<comment type="caution">
    <text evidence="1">The sequence shown here is derived from an EMBL/GenBank/DDBJ whole genome shotgun (WGS) entry which is preliminary data.</text>
</comment>
<sequence length="439" mass="49661">MPKKENAIYVNDVVARGNTVRYAVNYGSEAEKYFSGEPFFVEYDRDVSSVPKGLLVIPLLANLCPVAWVAGVDVYVDELDKGFYESLLLAQRSFGSMYPRLKFAGTLHVRRITETSDALDSIDGPDGKTGRSAAFFSGGVDSMGTFIRRREEKPFSVTVWGADISFGQSSVWEKVKRANGQFALENGVDQLFIKANLHGFLNEKLIAFTFGRFTHGWWPGIQHGIGMVGLLAPLSWVLGIRRLYVPSALPPKLARSFPDGSNTLIGNHIRWSGTTVQLDGEQLTRQDKVSLIADFMRSSEQPVRLRVCWMNEDYGNCGRCEKCLRTISALLAEGVDPATAGFNADKATLEHLRRMLPVWLPSSVLTVEYWNEIRVRSIENDEKLPAWAREFFDWFQHLDVPAFVRRRSLIWKLVDIVPHPLFLFLKRLGMNRQFKTERG</sequence>
<protein>
    <recommendedName>
        <fullName evidence="3">7-cyano-7-deazaguanine synthase</fullName>
    </recommendedName>
</protein>
<dbReference type="RefSeq" id="WP_378135863.1">
    <property type="nucleotide sequence ID" value="NZ_JBHSMI010000028.1"/>
</dbReference>
<dbReference type="EMBL" id="JBHSMI010000028">
    <property type="protein sequence ID" value="MFC5405035.1"/>
    <property type="molecule type" value="Genomic_DNA"/>
</dbReference>